<dbReference type="PANTHER" id="PTHR30246:SF1">
    <property type="entry name" value="2-DEHYDRO-3-DEOXY-6-PHOSPHOGALACTONATE ALDOLASE-RELATED"/>
    <property type="match status" value="1"/>
</dbReference>
<accession>R3W990</accession>
<dbReference type="InterPro" id="IPR000887">
    <property type="entry name" value="Aldlse_KDPG_KHG"/>
</dbReference>
<dbReference type="PATRIC" id="fig|1158612.3.peg.2448"/>
<dbReference type="Pfam" id="PF01081">
    <property type="entry name" value="Aldolase"/>
    <property type="match status" value="1"/>
</dbReference>
<dbReference type="Gene3D" id="3.20.20.70">
    <property type="entry name" value="Aldolase class I"/>
    <property type="match status" value="1"/>
</dbReference>
<keyword evidence="5" id="KW-0119">Carbohydrate metabolism</keyword>
<dbReference type="EMBL" id="AJAU01000020">
    <property type="protein sequence ID" value="EOL44441.1"/>
    <property type="molecule type" value="Genomic_DNA"/>
</dbReference>
<dbReference type="PANTHER" id="PTHR30246">
    <property type="entry name" value="2-KETO-3-DEOXY-6-PHOSPHOGLUCONATE ALDOLASE"/>
    <property type="match status" value="1"/>
</dbReference>
<evidence type="ECO:0000256" key="1">
    <source>
        <dbReference type="ARBA" id="ARBA00004761"/>
    </source>
</evidence>
<comment type="similarity">
    <text evidence="2">Belongs to the KHG/KDPG aldolase family.</text>
</comment>
<evidence type="ECO:0000256" key="3">
    <source>
        <dbReference type="ARBA" id="ARBA00011233"/>
    </source>
</evidence>
<dbReference type="CDD" id="cd00452">
    <property type="entry name" value="KDPG_aldolase"/>
    <property type="match status" value="1"/>
</dbReference>
<dbReference type="Proteomes" id="UP000013840">
    <property type="component" value="Unassembled WGS sequence"/>
</dbReference>
<comment type="subunit">
    <text evidence="3">Homotrimer.</text>
</comment>
<dbReference type="STRING" id="317735.RU98_GL001594"/>
<keyword evidence="4" id="KW-0456">Lyase</keyword>
<sequence>MFRTTILKRIEETAIMAIVRVETMERAIEIADGCLEGGVDCLEISYTLPNAGEIIQQLSAIYQERILVGAGTVLDSETARLAILNGAKFIIAPNYEESVCKLCNRYQIPYMPGCTSVTEMMTAIEAGASMVKAFPISTYYGPTLIETLKTPTPYLPIMSSGGANLSNIDEWLESGVDCVGIGSLLTKGTQEEIAENARKLKQAVLKHKEKSEEKVNC</sequence>
<dbReference type="SUPFAM" id="SSF51569">
    <property type="entry name" value="Aldolase"/>
    <property type="match status" value="1"/>
</dbReference>
<comment type="caution">
    <text evidence="6">The sequence shown here is derived from an EMBL/GenBank/DDBJ whole genome shotgun (WGS) entry which is preliminary data.</text>
</comment>
<gene>
    <name evidence="6" type="ORF">UC7_02485</name>
</gene>
<name>R3W990_9ENTE</name>
<keyword evidence="7" id="KW-1185">Reference proteome</keyword>
<dbReference type="GO" id="GO:0016829">
    <property type="term" value="F:lyase activity"/>
    <property type="evidence" value="ECO:0007669"/>
    <property type="project" value="UniProtKB-KW"/>
</dbReference>
<evidence type="ECO:0000313" key="6">
    <source>
        <dbReference type="EMBL" id="EOL44441.1"/>
    </source>
</evidence>
<evidence type="ECO:0000256" key="5">
    <source>
        <dbReference type="ARBA" id="ARBA00023277"/>
    </source>
</evidence>
<reference evidence="6 7" key="1">
    <citation type="submission" date="2013-02" db="EMBL/GenBank/DDBJ databases">
        <title>The Genome Sequence of Enterococcus caccae BAA-1240.</title>
        <authorList>
            <consortium name="The Broad Institute Genome Sequencing Platform"/>
            <consortium name="The Broad Institute Genome Sequencing Center for Infectious Disease"/>
            <person name="Earl A.M."/>
            <person name="Gilmore M.S."/>
            <person name="Lebreton F."/>
            <person name="Walker B."/>
            <person name="Young S.K."/>
            <person name="Zeng Q."/>
            <person name="Gargeya S."/>
            <person name="Fitzgerald M."/>
            <person name="Haas B."/>
            <person name="Abouelleil A."/>
            <person name="Alvarado L."/>
            <person name="Arachchi H.M."/>
            <person name="Berlin A.M."/>
            <person name="Chapman S.B."/>
            <person name="Dewar J."/>
            <person name="Goldberg J."/>
            <person name="Griggs A."/>
            <person name="Gujja S."/>
            <person name="Hansen M."/>
            <person name="Howarth C."/>
            <person name="Imamovic A."/>
            <person name="Larimer J."/>
            <person name="McCowan C."/>
            <person name="Murphy C."/>
            <person name="Neiman D."/>
            <person name="Pearson M."/>
            <person name="Priest M."/>
            <person name="Roberts A."/>
            <person name="Saif S."/>
            <person name="Shea T."/>
            <person name="Sisk P."/>
            <person name="Sykes S."/>
            <person name="Wortman J."/>
            <person name="Nusbaum C."/>
            <person name="Birren B."/>
        </authorList>
    </citation>
    <scope>NUCLEOTIDE SEQUENCE [LARGE SCALE GENOMIC DNA]</scope>
    <source>
        <strain evidence="6 7">ATCC BAA-1240</strain>
    </source>
</reference>
<dbReference type="OrthoDB" id="9802667at2"/>
<dbReference type="AlphaFoldDB" id="R3W990"/>
<protein>
    <submittedName>
        <fullName evidence="6">2-dehydro-3-deoxyphosphogluconate aldolase/4-hydroxy-2-oxoglutarate aldolase</fullName>
    </submittedName>
</protein>
<proteinExistence type="inferred from homology"/>
<dbReference type="InterPro" id="IPR013785">
    <property type="entry name" value="Aldolase_TIM"/>
</dbReference>
<evidence type="ECO:0000313" key="7">
    <source>
        <dbReference type="Proteomes" id="UP000013840"/>
    </source>
</evidence>
<dbReference type="RefSeq" id="WP_010772572.1">
    <property type="nucleotide sequence ID" value="NZ_KB946335.1"/>
</dbReference>
<comment type="pathway">
    <text evidence="1">Carbohydrate acid metabolism.</text>
</comment>
<dbReference type="eggNOG" id="COG0800">
    <property type="taxonomic scope" value="Bacteria"/>
</dbReference>
<organism evidence="6 7">
    <name type="scientific">Enterococcus caccae ATCC BAA-1240</name>
    <dbReference type="NCBI Taxonomy" id="1158612"/>
    <lineage>
        <taxon>Bacteria</taxon>
        <taxon>Bacillati</taxon>
        <taxon>Bacillota</taxon>
        <taxon>Bacilli</taxon>
        <taxon>Lactobacillales</taxon>
        <taxon>Enterococcaceae</taxon>
        <taxon>Enterococcus</taxon>
    </lineage>
</organism>
<evidence type="ECO:0000256" key="2">
    <source>
        <dbReference type="ARBA" id="ARBA00006906"/>
    </source>
</evidence>
<evidence type="ECO:0000256" key="4">
    <source>
        <dbReference type="ARBA" id="ARBA00023239"/>
    </source>
</evidence>